<comment type="caution">
    <text evidence="2">The sequence shown here is derived from an EMBL/GenBank/DDBJ whole genome shotgun (WGS) entry which is preliminary data.</text>
</comment>
<protein>
    <submittedName>
        <fullName evidence="2">Uncharacterized protein</fullName>
    </submittedName>
</protein>
<evidence type="ECO:0000256" key="1">
    <source>
        <dbReference type="SAM" id="MobiDB-lite"/>
    </source>
</evidence>
<dbReference type="OrthoDB" id="103349at2759"/>
<feature type="region of interest" description="Disordered" evidence="1">
    <location>
        <begin position="1"/>
        <end position="25"/>
    </location>
</feature>
<dbReference type="EMBL" id="CAJVPG010000455">
    <property type="protein sequence ID" value="CAG8428288.1"/>
    <property type="molecule type" value="Genomic_DNA"/>
</dbReference>
<gene>
    <name evidence="2" type="ORF">PSALAMII_LOCUS10764</name>
</gene>
<name>A0A9W4JZI7_9EURO</name>
<evidence type="ECO:0000313" key="3">
    <source>
        <dbReference type="Proteomes" id="UP001152649"/>
    </source>
</evidence>
<sequence length="227" mass="25087">MDLETESDSDGGMQLDGVSLYSSDAGERGQFDGEIELEWDIPTLPETRSDTGTFAHRATDPTTTVYNQTGQDHIMQVPSEYEKDTRMRTHLRDDKHAALCVLQDREMLVTYALAANETIPQTRRRFMAKYLAPNDSERAEELYAPRFWIPGDGSGGEGSLVRGRYRDVIGGVDEHGWCKPGYLKRMGEKGSGGFSGANSPRRVSGVRLSGSGRSSGRSSLGRDEEDL</sequence>
<evidence type="ECO:0000313" key="2">
    <source>
        <dbReference type="EMBL" id="CAG8428288.1"/>
    </source>
</evidence>
<feature type="compositionally biased region" description="Low complexity" evidence="1">
    <location>
        <begin position="201"/>
        <end position="219"/>
    </location>
</feature>
<feature type="region of interest" description="Disordered" evidence="1">
    <location>
        <begin position="190"/>
        <end position="227"/>
    </location>
</feature>
<dbReference type="AlphaFoldDB" id="A0A9W4JZI7"/>
<reference evidence="2" key="1">
    <citation type="submission" date="2021-07" db="EMBL/GenBank/DDBJ databases">
        <authorList>
            <person name="Branca A.L. A."/>
        </authorList>
    </citation>
    <scope>NUCLEOTIDE SEQUENCE</scope>
</reference>
<accession>A0A9W4JZI7</accession>
<keyword evidence="3" id="KW-1185">Reference proteome</keyword>
<proteinExistence type="predicted"/>
<organism evidence="2 3">
    <name type="scientific">Penicillium salamii</name>
    <dbReference type="NCBI Taxonomy" id="1612424"/>
    <lineage>
        <taxon>Eukaryota</taxon>
        <taxon>Fungi</taxon>
        <taxon>Dikarya</taxon>
        <taxon>Ascomycota</taxon>
        <taxon>Pezizomycotina</taxon>
        <taxon>Eurotiomycetes</taxon>
        <taxon>Eurotiomycetidae</taxon>
        <taxon>Eurotiales</taxon>
        <taxon>Aspergillaceae</taxon>
        <taxon>Penicillium</taxon>
    </lineage>
</organism>
<dbReference type="Proteomes" id="UP001152649">
    <property type="component" value="Unassembled WGS sequence"/>
</dbReference>